<sequence>MNFIKKYFEHIGLTKEDIESKEIKQYKINGDGISLVIRYLDYLKEQHKHQQERQTTIENKNSQLVGQAGVIISIFTLFIPLLIDKLMDLSLMVLILLILGFVIIMFHYLLTIFHSTKTLGINKYKYATRTTKTVTGSGRKTDELSFLEQEINDLIYIIDTNSVQDNRKASNLIYATRSFRIASFSFVIFTLFIIGISFFISSKPHAIDIKSIDSSIYTKSHKLIQEQQIDYHSEIKEMSNKVSRLENKLFVMDSMYKKILTESINDSINVK</sequence>
<evidence type="ECO:0000313" key="3">
    <source>
        <dbReference type="Proteomes" id="UP000576082"/>
    </source>
</evidence>
<dbReference type="AlphaFoldDB" id="A0A7X9S1J8"/>
<keyword evidence="1" id="KW-1133">Transmembrane helix</keyword>
<comment type="caution">
    <text evidence="2">The sequence shown here is derived from an EMBL/GenBank/DDBJ whole genome shotgun (WGS) entry which is preliminary data.</text>
</comment>
<keyword evidence="1" id="KW-0812">Transmembrane</keyword>
<keyword evidence="1" id="KW-0472">Membrane</keyword>
<keyword evidence="3" id="KW-1185">Reference proteome</keyword>
<dbReference type="EMBL" id="JABANE010000187">
    <property type="protein sequence ID" value="NME72653.1"/>
    <property type="molecule type" value="Genomic_DNA"/>
</dbReference>
<proteinExistence type="predicted"/>
<reference evidence="2 3" key="1">
    <citation type="submission" date="2020-04" db="EMBL/GenBank/DDBJ databases">
        <title>Flammeovirga sp. SR4, a novel species isolated from seawater.</title>
        <authorList>
            <person name="Wang X."/>
        </authorList>
    </citation>
    <scope>NUCLEOTIDE SEQUENCE [LARGE SCALE GENOMIC DNA]</scope>
    <source>
        <strain evidence="2 3">ATCC 23126</strain>
    </source>
</reference>
<evidence type="ECO:0000256" key="1">
    <source>
        <dbReference type="SAM" id="Phobius"/>
    </source>
</evidence>
<organism evidence="2 3">
    <name type="scientific">Flammeovirga aprica JL-4</name>
    <dbReference type="NCBI Taxonomy" id="694437"/>
    <lineage>
        <taxon>Bacteria</taxon>
        <taxon>Pseudomonadati</taxon>
        <taxon>Bacteroidota</taxon>
        <taxon>Cytophagia</taxon>
        <taxon>Cytophagales</taxon>
        <taxon>Flammeovirgaceae</taxon>
        <taxon>Flammeovirga</taxon>
    </lineage>
</organism>
<gene>
    <name evidence="2" type="ORF">HHU12_32135</name>
</gene>
<protein>
    <submittedName>
        <fullName evidence="2">Uncharacterized protein</fullName>
    </submittedName>
</protein>
<dbReference type="RefSeq" id="WP_169660838.1">
    <property type="nucleotide sequence ID" value="NZ_JABANE010000187.1"/>
</dbReference>
<accession>A0A7X9S1J8</accession>
<dbReference type="Proteomes" id="UP000576082">
    <property type="component" value="Unassembled WGS sequence"/>
</dbReference>
<feature type="transmembrane region" description="Helical" evidence="1">
    <location>
        <begin position="181"/>
        <end position="200"/>
    </location>
</feature>
<feature type="transmembrane region" description="Helical" evidence="1">
    <location>
        <begin position="89"/>
        <end position="110"/>
    </location>
</feature>
<feature type="transmembrane region" description="Helical" evidence="1">
    <location>
        <begin position="64"/>
        <end position="83"/>
    </location>
</feature>
<evidence type="ECO:0000313" key="2">
    <source>
        <dbReference type="EMBL" id="NME72653.1"/>
    </source>
</evidence>
<name>A0A7X9S1J8_9BACT</name>